<keyword evidence="7 13" id="KW-1133">Transmembrane helix</keyword>
<organism evidence="14 15">
    <name type="scientific">Polyrhizophydium stewartii</name>
    <dbReference type="NCBI Taxonomy" id="2732419"/>
    <lineage>
        <taxon>Eukaryota</taxon>
        <taxon>Fungi</taxon>
        <taxon>Fungi incertae sedis</taxon>
        <taxon>Chytridiomycota</taxon>
        <taxon>Chytridiomycota incertae sedis</taxon>
        <taxon>Chytridiomycetes</taxon>
        <taxon>Rhizophydiales</taxon>
        <taxon>Rhizophydiales incertae sedis</taxon>
        <taxon>Polyrhizophydium</taxon>
    </lineage>
</organism>
<keyword evidence="5" id="KW-1000">Mitochondrion outer membrane</keyword>
<keyword evidence="3" id="KW-0813">Transport</keyword>
<evidence type="ECO:0000256" key="8">
    <source>
        <dbReference type="ARBA" id="ARBA00023010"/>
    </source>
</evidence>
<evidence type="ECO:0000256" key="5">
    <source>
        <dbReference type="ARBA" id="ARBA00022787"/>
    </source>
</evidence>
<keyword evidence="10 13" id="KW-0472">Membrane</keyword>
<evidence type="ECO:0008006" key="16">
    <source>
        <dbReference type="Google" id="ProtNLM"/>
    </source>
</evidence>
<feature type="compositionally biased region" description="Acidic residues" evidence="12">
    <location>
        <begin position="61"/>
        <end position="80"/>
    </location>
</feature>
<evidence type="ECO:0000313" key="14">
    <source>
        <dbReference type="EMBL" id="KAL2916619.1"/>
    </source>
</evidence>
<dbReference type="EMBL" id="JADGIZ020000015">
    <property type="protein sequence ID" value="KAL2916619.1"/>
    <property type="molecule type" value="Genomic_DNA"/>
</dbReference>
<evidence type="ECO:0000256" key="13">
    <source>
        <dbReference type="SAM" id="Phobius"/>
    </source>
</evidence>
<keyword evidence="9" id="KW-0496">Mitochondrion</keyword>
<evidence type="ECO:0000256" key="3">
    <source>
        <dbReference type="ARBA" id="ARBA00022448"/>
    </source>
</evidence>
<feature type="compositionally biased region" description="Polar residues" evidence="12">
    <location>
        <begin position="1"/>
        <end position="19"/>
    </location>
</feature>
<dbReference type="Proteomes" id="UP001527925">
    <property type="component" value="Unassembled WGS sequence"/>
</dbReference>
<comment type="similarity">
    <text evidence="2">Belongs to the Tom22 family.</text>
</comment>
<protein>
    <recommendedName>
        <fullName evidence="16">Mitochondrial import receptor subunit TOM22 homolog</fullName>
    </recommendedName>
</protein>
<evidence type="ECO:0000256" key="12">
    <source>
        <dbReference type="SAM" id="MobiDB-lite"/>
    </source>
</evidence>
<evidence type="ECO:0000256" key="10">
    <source>
        <dbReference type="ARBA" id="ARBA00023136"/>
    </source>
</evidence>
<keyword evidence="11" id="KW-0675">Receptor</keyword>
<accession>A0ABR4NAX1</accession>
<dbReference type="PANTHER" id="PTHR12504:SF0">
    <property type="entry name" value="MITOCHONDRIAL IMPORT RECEPTOR SUBUNIT TOM22 HOMOLOG"/>
    <property type="match status" value="1"/>
</dbReference>
<feature type="transmembrane region" description="Helical" evidence="13">
    <location>
        <begin position="125"/>
        <end position="144"/>
    </location>
</feature>
<name>A0ABR4NAX1_9FUNG</name>
<feature type="compositionally biased region" description="Low complexity" evidence="12">
    <location>
        <begin position="20"/>
        <end position="34"/>
    </location>
</feature>
<reference evidence="14 15" key="1">
    <citation type="submission" date="2023-09" db="EMBL/GenBank/DDBJ databases">
        <title>Pangenome analysis of Batrachochytrium dendrobatidis and related Chytrids.</title>
        <authorList>
            <person name="Yacoub M.N."/>
            <person name="Stajich J.E."/>
            <person name="James T.Y."/>
        </authorList>
    </citation>
    <scope>NUCLEOTIDE SEQUENCE [LARGE SCALE GENOMIC DNA]</scope>
    <source>
        <strain evidence="14 15">JEL0888</strain>
    </source>
</reference>
<evidence type="ECO:0000256" key="11">
    <source>
        <dbReference type="ARBA" id="ARBA00023170"/>
    </source>
</evidence>
<proteinExistence type="inferred from homology"/>
<evidence type="ECO:0000256" key="2">
    <source>
        <dbReference type="ARBA" id="ARBA00009874"/>
    </source>
</evidence>
<keyword evidence="8" id="KW-0811">Translocation</keyword>
<dbReference type="InterPro" id="IPR005683">
    <property type="entry name" value="Tom22"/>
</dbReference>
<feature type="compositionally biased region" description="Acidic residues" evidence="12">
    <location>
        <begin position="35"/>
        <end position="52"/>
    </location>
</feature>
<evidence type="ECO:0000256" key="7">
    <source>
        <dbReference type="ARBA" id="ARBA00022989"/>
    </source>
</evidence>
<feature type="region of interest" description="Disordered" evidence="12">
    <location>
        <begin position="1"/>
        <end position="80"/>
    </location>
</feature>
<sequence length="169" mass="17816">MVELTEVSQSTEDMIAQQQAAAEKAAAAAAAAAAGDEDDEAGADEDDDDYEEVPALGDAQGADDDDEDDEDDEDVDEDGVLDESLFARLSALVDVIPPTARARAYTTASRVAGFTLAAARLAGTAAWVLSTASLLVFLPMGLAVEREQVEMMQMQQFQQQQNAQKGVTA</sequence>
<evidence type="ECO:0000256" key="4">
    <source>
        <dbReference type="ARBA" id="ARBA00022692"/>
    </source>
</evidence>
<dbReference type="Pfam" id="PF04281">
    <property type="entry name" value="Tom22"/>
    <property type="match status" value="1"/>
</dbReference>
<comment type="caution">
    <text evidence="14">The sequence shown here is derived from an EMBL/GenBank/DDBJ whole genome shotgun (WGS) entry which is preliminary data.</text>
</comment>
<evidence type="ECO:0000256" key="6">
    <source>
        <dbReference type="ARBA" id="ARBA00022927"/>
    </source>
</evidence>
<keyword evidence="6" id="KW-0653">Protein transport</keyword>
<evidence type="ECO:0000256" key="1">
    <source>
        <dbReference type="ARBA" id="ARBA00004572"/>
    </source>
</evidence>
<evidence type="ECO:0000256" key="9">
    <source>
        <dbReference type="ARBA" id="ARBA00023128"/>
    </source>
</evidence>
<dbReference type="CDD" id="cd22884">
    <property type="entry name" value="TOM22"/>
    <property type="match status" value="1"/>
</dbReference>
<evidence type="ECO:0000313" key="15">
    <source>
        <dbReference type="Proteomes" id="UP001527925"/>
    </source>
</evidence>
<dbReference type="PANTHER" id="PTHR12504">
    <property type="entry name" value="MITOCHONDRIAL IMPORT RECEPTOR SUBUNIT TOM22"/>
    <property type="match status" value="1"/>
</dbReference>
<comment type="subcellular location">
    <subcellularLocation>
        <location evidence="1">Mitochondrion outer membrane</location>
        <topology evidence="1">Single-pass membrane protein</topology>
    </subcellularLocation>
</comment>
<gene>
    <name evidence="14" type="ORF">HK105_203731</name>
</gene>
<keyword evidence="4 13" id="KW-0812">Transmembrane</keyword>
<keyword evidence="15" id="KW-1185">Reference proteome</keyword>